<protein>
    <submittedName>
        <fullName evidence="1">Uncharacterized protein</fullName>
    </submittedName>
</protein>
<evidence type="ECO:0000313" key="2">
    <source>
        <dbReference type="Proteomes" id="UP000198420"/>
    </source>
</evidence>
<sequence length="84" mass="9274">MSHDEDPLCVVFMPALVVVLHAAEQEKGAPLTEAEVLALRDNATCMTVPLSVASDLERSRGYADIPPENLWPEWLSVREQITAE</sequence>
<gene>
    <name evidence="1" type="ORF">SAMN06265355_101909</name>
</gene>
<accession>A0A238V4Q1</accession>
<reference evidence="2" key="1">
    <citation type="submission" date="2017-06" db="EMBL/GenBank/DDBJ databases">
        <authorList>
            <person name="Varghese N."/>
            <person name="Submissions S."/>
        </authorList>
    </citation>
    <scope>NUCLEOTIDE SEQUENCE [LARGE SCALE GENOMIC DNA]</scope>
    <source>
        <strain evidence="2">DSM 44485</strain>
    </source>
</reference>
<organism evidence="1 2">
    <name type="scientific">Actinomadura mexicana</name>
    <dbReference type="NCBI Taxonomy" id="134959"/>
    <lineage>
        <taxon>Bacteria</taxon>
        <taxon>Bacillati</taxon>
        <taxon>Actinomycetota</taxon>
        <taxon>Actinomycetes</taxon>
        <taxon>Streptosporangiales</taxon>
        <taxon>Thermomonosporaceae</taxon>
        <taxon>Actinomadura</taxon>
    </lineage>
</organism>
<name>A0A238V4Q1_9ACTN</name>
<evidence type="ECO:0000313" key="1">
    <source>
        <dbReference type="EMBL" id="SNR29151.1"/>
    </source>
</evidence>
<dbReference type="EMBL" id="FZNP01000001">
    <property type="protein sequence ID" value="SNR29151.1"/>
    <property type="molecule type" value="Genomic_DNA"/>
</dbReference>
<dbReference type="Proteomes" id="UP000198420">
    <property type="component" value="Unassembled WGS sequence"/>
</dbReference>
<dbReference type="RefSeq" id="WP_089310228.1">
    <property type="nucleotide sequence ID" value="NZ_FZNP01000001.1"/>
</dbReference>
<dbReference type="AlphaFoldDB" id="A0A238V4Q1"/>
<keyword evidence="2" id="KW-1185">Reference proteome</keyword>
<dbReference type="OrthoDB" id="7066376at2"/>
<proteinExistence type="predicted"/>